<evidence type="ECO:0000313" key="1">
    <source>
        <dbReference type="EMBL" id="KAJ6801684.1"/>
    </source>
</evidence>
<dbReference type="Proteomes" id="UP001140949">
    <property type="component" value="Unassembled WGS sequence"/>
</dbReference>
<dbReference type="AlphaFoldDB" id="A0AAX6ECB7"/>
<reference evidence="1" key="2">
    <citation type="submission" date="2023-04" db="EMBL/GenBank/DDBJ databases">
        <authorList>
            <person name="Bruccoleri R.E."/>
            <person name="Oakeley E.J."/>
            <person name="Faust A.-M."/>
            <person name="Dessus-Babus S."/>
            <person name="Altorfer M."/>
            <person name="Burckhardt D."/>
            <person name="Oertli M."/>
            <person name="Naumann U."/>
            <person name="Petersen F."/>
            <person name="Wong J."/>
        </authorList>
    </citation>
    <scope>NUCLEOTIDE SEQUENCE</scope>
    <source>
        <strain evidence="1">GSM-AAB239-AS_SAM_17_03QT</strain>
        <tissue evidence="1">Leaf</tissue>
    </source>
</reference>
<reference evidence="1" key="1">
    <citation type="journal article" date="2023" name="GigaByte">
        <title>Genome assembly of the bearded iris, Iris pallida Lam.</title>
        <authorList>
            <person name="Bruccoleri R.E."/>
            <person name="Oakeley E.J."/>
            <person name="Faust A.M.E."/>
            <person name="Altorfer M."/>
            <person name="Dessus-Babus S."/>
            <person name="Burckhardt D."/>
            <person name="Oertli M."/>
            <person name="Naumann U."/>
            <person name="Petersen F."/>
            <person name="Wong J."/>
        </authorList>
    </citation>
    <scope>NUCLEOTIDE SEQUENCE</scope>
    <source>
        <strain evidence="1">GSM-AAB239-AS_SAM_17_03QT</strain>
    </source>
</reference>
<sequence length="67" mass="7690">MQFYIRISFLTGYYLPNGHLPSVAFGRLWSPLFGRLRAPLVASLRYISPRLVQRRACLNSDSASLQF</sequence>
<protein>
    <submittedName>
        <fullName evidence="1">Uncharacterized protein</fullName>
    </submittedName>
</protein>
<accession>A0AAX6ECB7</accession>
<evidence type="ECO:0000313" key="2">
    <source>
        <dbReference type="Proteomes" id="UP001140949"/>
    </source>
</evidence>
<gene>
    <name evidence="1" type="ORF">M6B38_195580</name>
</gene>
<keyword evidence="2" id="KW-1185">Reference proteome</keyword>
<name>A0AAX6ECB7_IRIPA</name>
<proteinExistence type="predicted"/>
<comment type="caution">
    <text evidence="1">The sequence shown here is derived from an EMBL/GenBank/DDBJ whole genome shotgun (WGS) entry which is preliminary data.</text>
</comment>
<dbReference type="EMBL" id="JANAVB010037620">
    <property type="protein sequence ID" value="KAJ6801684.1"/>
    <property type="molecule type" value="Genomic_DNA"/>
</dbReference>
<organism evidence="1 2">
    <name type="scientific">Iris pallida</name>
    <name type="common">Sweet iris</name>
    <dbReference type="NCBI Taxonomy" id="29817"/>
    <lineage>
        <taxon>Eukaryota</taxon>
        <taxon>Viridiplantae</taxon>
        <taxon>Streptophyta</taxon>
        <taxon>Embryophyta</taxon>
        <taxon>Tracheophyta</taxon>
        <taxon>Spermatophyta</taxon>
        <taxon>Magnoliopsida</taxon>
        <taxon>Liliopsida</taxon>
        <taxon>Asparagales</taxon>
        <taxon>Iridaceae</taxon>
        <taxon>Iridoideae</taxon>
        <taxon>Irideae</taxon>
        <taxon>Iris</taxon>
    </lineage>
</organism>